<dbReference type="Gene3D" id="3.40.50.10810">
    <property type="entry name" value="Tandem AAA-ATPase domain"/>
    <property type="match status" value="1"/>
</dbReference>
<gene>
    <name evidence="4" type="ordered locus">TUZN_1712</name>
</gene>
<dbReference type="InterPro" id="IPR038718">
    <property type="entry name" value="SNF2-like_sf"/>
</dbReference>
<dbReference type="SMART" id="SM00490">
    <property type="entry name" value="HELICc"/>
    <property type="match status" value="1"/>
</dbReference>
<dbReference type="Pfam" id="PF00176">
    <property type="entry name" value="SNF2-rel_dom"/>
    <property type="match status" value="1"/>
</dbReference>
<dbReference type="RefSeq" id="WP_013680510.1">
    <property type="nucleotide sequence ID" value="NC_015315.1"/>
</dbReference>
<dbReference type="SMART" id="SM00487">
    <property type="entry name" value="DEXDc"/>
    <property type="match status" value="1"/>
</dbReference>
<evidence type="ECO:0000259" key="3">
    <source>
        <dbReference type="PROSITE" id="PS51194"/>
    </source>
</evidence>
<name>F2L356_THEU7</name>
<dbReference type="InterPro" id="IPR049730">
    <property type="entry name" value="SNF2/RAD54-like_C"/>
</dbReference>
<sequence>MVSLIEILRQAGKELYKHQLDFVSDALWLPRPRLLLADDVGLGKTIQSLLLIKAFMELGRVNHVLVIVPRAVLGQWAGELQRFDIQHYVVENPEFPLGYRVYLITMDRAKMPDYLNSLNRISWDLVVIDEAHKIRLDTQRMSLSHLCRTAGGCLLLTATPHTGDEQDYRFLTSLVDGLVIRREKKDVEEYEGRRIFPRLNYWVVQVRASREESQALLSVLYKLRNASVEPIVRVVVEKRAMSSPASFFKTLGRVVGGPCDLSTLEEGELDACIGNVAGWKELAELAQRFAKAPDRKLDALRKLLGMWRGRKVLVFTEYATTAEYLFQSLAGGCKVVDSGEGFAKADCGNLGVMYATAKAREKIDVDVEASLLASSFDTAVFISTDIMSEGVNLQMYDVVVNYEVVWSPTKHVQRVGRIWRFGQKADSVLVVDMVLSAGGERDEYAMYLDLLEKLYNISLRALPPQSYGEFEIYELSEDQLQKIIEIGSSAYIEEADVLAALSDGERVRELRRRIEAILKAKEEVRWKSKALVESGLKAKLGYPYETRPEPGGGYYLAEVEYFSAKQRVYTESVLVRLETPLSRSREIKKGVFREGAVDWDLVEVESGDVREDEREEVARLVHMNVWMDLKKYLDNTRDLLHLDDVEYRLARIRRARVEGVGTVAVEEFEERVEAEVRRSKNIERTEKAAVNCVREWLRNNGYVVRHDYYSGPRPFDMVVLKDGTMYVVEIKGKWIGKREEPFSFTANEIDFASRYPDRYIICTAYVEGDRCVELSCTPFVQFQKEWVLETVRGIEYKYNARKRPSS</sequence>
<dbReference type="SUPFAM" id="SSF52540">
    <property type="entry name" value="P-loop containing nucleoside triphosphate hydrolases"/>
    <property type="match status" value="1"/>
</dbReference>
<dbReference type="InterPro" id="IPR027417">
    <property type="entry name" value="P-loop_NTPase"/>
</dbReference>
<dbReference type="PANTHER" id="PTHR45766">
    <property type="entry name" value="DNA ANNEALING HELICASE AND ENDONUCLEASE ZRANB3 FAMILY MEMBER"/>
    <property type="match status" value="1"/>
</dbReference>
<dbReference type="KEGG" id="tuz:TUZN_1712"/>
<dbReference type="InterPro" id="IPR014001">
    <property type="entry name" value="Helicase_ATP-bd"/>
</dbReference>
<reference evidence="4 5" key="1">
    <citation type="journal article" date="2011" name="J. Bacteriol.">
        <title>Complete genome sequence of the thermoacidophilic crenarchaeon Thermoproteus uzoniensis 768-20.</title>
        <authorList>
            <person name="Mardanov A.V."/>
            <person name="Gumerov V.M."/>
            <person name="Beletsky A.V."/>
            <person name="Prokofeva M.I."/>
            <person name="Bonch-Osmolovskaya E.A."/>
            <person name="Ravin N.V."/>
            <person name="Skryabin K.G."/>
        </authorList>
    </citation>
    <scope>NUCLEOTIDE SEQUENCE [LARGE SCALE GENOMIC DNA]</scope>
    <source>
        <strain evidence="4 5">768-20</strain>
    </source>
</reference>
<evidence type="ECO:0000313" key="5">
    <source>
        <dbReference type="Proteomes" id="UP000008138"/>
    </source>
</evidence>
<dbReference type="EMBL" id="CP002590">
    <property type="protein sequence ID" value="AEA13175.1"/>
    <property type="molecule type" value="Genomic_DNA"/>
</dbReference>
<dbReference type="STRING" id="999630.TUZN_1712"/>
<dbReference type="Gene3D" id="3.40.50.300">
    <property type="entry name" value="P-loop containing nucleotide triphosphate hydrolases"/>
    <property type="match status" value="1"/>
</dbReference>
<keyword evidence="4" id="KW-0067">ATP-binding</keyword>
<dbReference type="Pfam" id="PF00271">
    <property type="entry name" value="Helicase_C"/>
    <property type="match status" value="1"/>
</dbReference>
<dbReference type="AlphaFoldDB" id="F2L356"/>
<dbReference type="InterPro" id="IPR000330">
    <property type="entry name" value="SNF2_N"/>
</dbReference>
<keyword evidence="4" id="KW-0547">Nucleotide-binding</keyword>
<dbReference type="OrthoDB" id="26574at2157"/>
<keyword evidence="4" id="KW-0347">Helicase</keyword>
<protein>
    <submittedName>
        <fullName evidence="4">Helicase domain protein</fullName>
    </submittedName>
</protein>
<dbReference type="GO" id="GO:0005524">
    <property type="term" value="F:ATP binding"/>
    <property type="evidence" value="ECO:0007669"/>
    <property type="project" value="InterPro"/>
</dbReference>
<dbReference type="InterPro" id="IPR024975">
    <property type="entry name" value="NOV_C"/>
</dbReference>
<feature type="domain" description="Helicase C-terminal" evidence="3">
    <location>
        <begin position="299"/>
        <end position="470"/>
    </location>
</feature>
<dbReference type="GO" id="GO:0140097">
    <property type="term" value="F:catalytic activity, acting on DNA"/>
    <property type="evidence" value="ECO:0007669"/>
    <property type="project" value="UniProtKB-ARBA"/>
</dbReference>
<dbReference type="PROSITE" id="PS51192">
    <property type="entry name" value="HELICASE_ATP_BIND_1"/>
    <property type="match status" value="1"/>
</dbReference>
<dbReference type="PANTHER" id="PTHR45766:SF6">
    <property type="entry name" value="SWI_SNF-RELATED MATRIX-ASSOCIATED ACTIN-DEPENDENT REGULATOR OF CHROMATIN SUBFAMILY A-LIKE PROTEIN 1"/>
    <property type="match status" value="1"/>
</dbReference>
<accession>F2L356</accession>
<feature type="domain" description="Helicase ATP-binding" evidence="2">
    <location>
        <begin position="25"/>
        <end position="178"/>
    </location>
</feature>
<reference key="2">
    <citation type="submission" date="2011-03" db="EMBL/GenBank/DDBJ databases">
        <title>Complete genome sequence of the thermoacidophilic crenarchaeon Thermoproteus uzoniensis 768-20.</title>
        <authorList>
            <person name="Mardanov A.V."/>
            <person name="Gumerov V.M."/>
            <person name="Beletsky A.V."/>
            <person name="Prokofeva M.I."/>
            <person name="Bonch-Osmolovskaya E.A."/>
            <person name="Ravin N.V."/>
            <person name="Skryabin K.G."/>
        </authorList>
    </citation>
    <scope>NUCLEOTIDE SEQUENCE</scope>
    <source>
        <strain>768-20</strain>
    </source>
</reference>
<dbReference type="Pfam" id="PF13020">
    <property type="entry name" value="NOV_C"/>
    <property type="match status" value="1"/>
</dbReference>
<dbReference type="GeneID" id="10361228"/>
<dbReference type="CDD" id="cd18793">
    <property type="entry name" value="SF2_C_SNF"/>
    <property type="match status" value="1"/>
</dbReference>
<dbReference type="PROSITE" id="PS51194">
    <property type="entry name" value="HELICASE_CTER"/>
    <property type="match status" value="1"/>
</dbReference>
<dbReference type="InterPro" id="IPR001650">
    <property type="entry name" value="Helicase_C-like"/>
</dbReference>
<evidence type="ECO:0000259" key="2">
    <source>
        <dbReference type="PROSITE" id="PS51192"/>
    </source>
</evidence>
<organism evidence="4 5">
    <name type="scientific">Thermoproteus uzoniensis (strain 768-20)</name>
    <dbReference type="NCBI Taxonomy" id="999630"/>
    <lineage>
        <taxon>Archaea</taxon>
        <taxon>Thermoproteota</taxon>
        <taxon>Thermoprotei</taxon>
        <taxon>Thermoproteales</taxon>
        <taxon>Thermoproteaceae</taxon>
        <taxon>Thermoproteus</taxon>
    </lineage>
</organism>
<evidence type="ECO:0000256" key="1">
    <source>
        <dbReference type="ARBA" id="ARBA00022801"/>
    </source>
</evidence>
<proteinExistence type="predicted"/>
<keyword evidence="5" id="KW-1185">Reference proteome</keyword>
<keyword evidence="1" id="KW-0378">Hydrolase</keyword>
<dbReference type="eggNOG" id="arCOG00871">
    <property type="taxonomic scope" value="Archaea"/>
</dbReference>
<dbReference type="GO" id="GO:0004386">
    <property type="term" value="F:helicase activity"/>
    <property type="evidence" value="ECO:0007669"/>
    <property type="project" value="UniProtKB-KW"/>
</dbReference>
<evidence type="ECO:0000313" key="4">
    <source>
        <dbReference type="EMBL" id="AEA13175.1"/>
    </source>
</evidence>
<dbReference type="Proteomes" id="UP000008138">
    <property type="component" value="Chromosome"/>
</dbReference>
<dbReference type="HOGENOM" id="CLU_349396_0_0_2"/>
<dbReference type="GO" id="GO:0016787">
    <property type="term" value="F:hydrolase activity"/>
    <property type="evidence" value="ECO:0007669"/>
    <property type="project" value="UniProtKB-KW"/>
</dbReference>